<dbReference type="Pfam" id="PF00133">
    <property type="entry name" value="tRNA-synt_1"/>
    <property type="match status" value="1"/>
</dbReference>
<name>A0ABD1D6P9_CULPP</name>
<keyword evidence="4" id="KW-0963">Cytoplasm</keyword>
<dbReference type="PRINTS" id="PR00986">
    <property type="entry name" value="TRNASYNTHVAL"/>
</dbReference>
<feature type="domain" description="Aminoacyl-tRNA synthetase class Ia" evidence="13">
    <location>
        <begin position="61"/>
        <end position="653"/>
    </location>
</feature>
<evidence type="ECO:0000313" key="16">
    <source>
        <dbReference type="Proteomes" id="UP001562425"/>
    </source>
</evidence>
<dbReference type="CDD" id="cd07962">
    <property type="entry name" value="Anticodon_Ia_Val"/>
    <property type="match status" value="1"/>
</dbReference>
<dbReference type="AlphaFoldDB" id="A0ABD1D6P9"/>
<dbReference type="Gene3D" id="3.40.50.620">
    <property type="entry name" value="HUPs"/>
    <property type="match status" value="2"/>
</dbReference>
<comment type="similarity">
    <text evidence="2 12">Belongs to the class-I aminoacyl-tRNA synthetase family.</text>
</comment>
<dbReference type="InterPro" id="IPR002300">
    <property type="entry name" value="aa-tRNA-synth_Ia"/>
</dbReference>
<keyword evidence="5 12" id="KW-0436">Ligase</keyword>
<evidence type="ECO:0000259" key="13">
    <source>
        <dbReference type="Pfam" id="PF00133"/>
    </source>
</evidence>
<dbReference type="PROSITE" id="PS00178">
    <property type="entry name" value="AA_TRNA_LIGASE_I"/>
    <property type="match status" value="1"/>
</dbReference>
<protein>
    <recommendedName>
        <fullName evidence="3">valine--tRNA ligase</fullName>
        <ecNumber evidence="3">6.1.1.9</ecNumber>
    </recommendedName>
    <alternativeName>
        <fullName evidence="10">Valyl-tRNA synthetase</fullName>
    </alternativeName>
</protein>
<dbReference type="PANTHER" id="PTHR11946:SF109">
    <property type="entry name" value="VALINE--TRNA LIGASE"/>
    <property type="match status" value="1"/>
</dbReference>
<keyword evidence="8 12" id="KW-0648">Protein biosynthesis</keyword>
<keyword evidence="16" id="KW-1185">Reference proteome</keyword>
<evidence type="ECO:0000256" key="10">
    <source>
        <dbReference type="ARBA" id="ARBA00029936"/>
    </source>
</evidence>
<dbReference type="EMBL" id="JBEHCU010007209">
    <property type="protein sequence ID" value="KAL1395291.1"/>
    <property type="molecule type" value="Genomic_DNA"/>
</dbReference>
<dbReference type="Pfam" id="PF08264">
    <property type="entry name" value="Anticodon_1"/>
    <property type="match status" value="1"/>
</dbReference>
<dbReference type="InterPro" id="IPR009080">
    <property type="entry name" value="tRNAsynth_Ia_anticodon-bd"/>
</dbReference>
<dbReference type="NCBIfam" id="TIGR00422">
    <property type="entry name" value="valS"/>
    <property type="match status" value="1"/>
</dbReference>
<evidence type="ECO:0000256" key="11">
    <source>
        <dbReference type="ARBA" id="ARBA00047552"/>
    </source>
</evidence>
<dbReference type="InterPro" id="IPR001412">
    <property type="entry name" value="aa-tRNA-synth_I_CS"/>
</dbReference>
<dbReference type="SUPFAM" id="SSF52374">
    <property type="entry name" value="Nucleotidylyl transferase"/>
    <property type="match status" value="1"/>
</dbReference>
<dbReference type="GO" id="GO:0005524">
    <property type="term" value="F:ATP binding"/>
    <property type="evidence" value="ECO:0007669"/>
    <property type="project" value="UniProtKB-KW"/>
</dbReference>
<dbReference type="Gene3D" id="1.10.730.10">
    <property type="entry name" value="Isoleucyl-tRNA Synthetase, Domain 1"/>
    <property type="match status" value="1"/>
</dbReference>
<keyword evidence="7 12" id="KW-0067">ATP-binding</keyword>
<dbReference type="InterPro" id="IPR009008">
    <property type="entry name" value="Val/Leu/Ile-tRNA-synth_edit"/>
</dbReference>
<dbReference type="Gene3D" id="3.90.740.10">
    <property type="entry name" value="Valyl/Leucyl/Isoleucyl-tRNA synthetase, editing domain"/>
    <property type="match status" value="1"/>
</dbReference>
<dbReference type="GO" id="GO:0004832">
    <property type="term" value="F:valine-tRNA ligase activity"/>
    <property type="evidence" value="ECO:0007669"/>
    <property type="project" value="UniProtKB-EC"/>
</dbReference>
<dbReference type="FunFam" id="3.40.50.620:FF:000078">
    <property type="entry name" value="Valine--tRNA ligase, mitochondrial"/>
    <property type="match status" value="1"/>
</dbReference>
<feature type="domain" description="Methionyl/Valyl/Leucyl/Isoleucyl-tRNA synthetase anticodon-binding" evidence="14">
    <location>
        <begin position="708"/>
        <end position="839"/>
    </location>
</feature>
<dbReference type="EC" id="6.1.1.9" evidence="3"/>
<keyword evidence="6 12" id="KW-0547">Nucleotide-binding</keyword>
<evidence type="ECO:0000259" key="14">
    <source>
        <dbReference type="Pfam" id="PF08264"/>
    </source>
</evidence>
<dbReference type="CDD" id="cd00817">
    <property type="entry name" value="ValRS_core"/>
    <property type="match status" value="1"/>
</dbReference>
<dbReference type="GO" id="GO:0005737">
    <property type="term" value="C:cytoplasm"/>
    <property type="evidence" value="ECO:0007669"/>
    <property type="project" value="UniProtKB-SubCell"/>
</dbReference>
<evidence type="ECO:0000256" key="5">
    <source>
        <dbReference type="ARBA" id="ARBA00022598"/>
    </source>
</evidence>
<dbReference type="InterPro" id="IPR033705">
    <property type="entry name" value="Anticodon_Ia_Val"/>
</dbReference>
<dbReference type="PANTHER" id="PTHR11946">
    <property type="entry name" value="VALYL-TRNA SYNTHETASES"/>
    <property type="match status" value="1"/>
</dbReference>
<evidence type="ECO:0000256" key="8">
    <source>
        <dbReference type="ARBA" id="ARBA00022917"/>
    </source>
</evidence>
<proteinExistence type="inferred from homology"/>
<evidence type="ECO:0000256" key="3">
    <source>
        <dbReference type="ARBA" id="ARBA00013169"/>
    </source>
</evidence>
<evidence type="ECO:0000256" key="6">
    <source>
        <dbReference type="ARBA" id="ARBA00022741"/>
    </source>
</evidence>
<comment type="subcellular location">
    <subcellularLocation>
        <location evidence="1">Cytoplasm</location>
    </subcellularLocation>
</comment>
<dbReference type="FunFam" id="3.40.50.620:FF:000020">
    <property type="entry name" value="Valine--tRNA ligase, mitochondrial"/>
    <property type="match status" value="1"/>
</dbReference>
<accession>A0ABD1D6P9</accession>
<reference evidence="15 16" key="1">
    <citation type="submission" date="2024-05" db="EMBL/GenBank/DDBJ databases">
        <title>Culex pipiens pipiens assembly and annotation.</title>
        <authorList>
            <person name="Alout H."/>
            <person name="Durand T."/>
        </authorList>
    </citation>
    <scope>NUCLEOTIDE SEQUENCE [LARGE SCALE GENOMIC DNA]</scope>
    <source>
        <strain evidence="15">HA-2024</strain>
        <tissue evidence="15">Whole body</tissue>
    </source>
</reference>
<evidence type="ECO:0000256" key="9">
    <source>
        <dbReference type="ARBA" id="ARBA00023146"/>
    </source>
</evidence>
<keyword evidence="9 12" id="KW-0030">Aminoacyl-tRNA synthetase</keyword>
<dbReference type="NCBIfam" id="NF004349">
    <property type="entry name" value="PRK05729.1"/>
    <property type="match status" value="1"/>
</dbReference>
<dbReference type="InterPro" id="IPR014729">
    <property type="entry name" value="Rossmann-like_a/b/a_fold"/>
</dbReference>
<evidence type="ECO:0000313" key="15">
    <source>
        <dbReference type="EMBL" id="KAL1395291.1"/>
    </source>
</evidence>
<evidence type="ECO:0000256" key="4">
    <source>
        <dbReference type="ARBA" id="ARBA00022490"/>
    </source>
</evidence>
<dbReference type="InterPro" id="IPR002303">
    <property type="entry name" value="Valyl-tRNA_ligase"/>
</dbReference>
<comment type="catalytic activity">
    <reaction evidence="11">
        <text>tRNA(Val) + L-valine + ATP = L-valyl-tRNA(Val) + AMP + diphosphate</text>
        <dbReference type="Rhea" id="RHEA:10704"/>
        <dbReference type="Rhea" id="RHEA-COMP:9672"/>
        <dbReference type="Rhea" id="RHEA-COMP:9708"/>
        <dbReference type="ChEBI" id="CHEBI:30616"/>
        <dbReference type="ChEBI" id="CHEBI:33019"/>
        <dbReference type="ChEBI" id="CHEBI:57762"/>
        <dbReference type="ChEBI" id="CHEBI:78442"/>
        <dbReference type="ChEBI" id="CHEBI:78537"/>
        <dbReference type="ChEBI" id="CHEBI:456215"/>
        <dbReference type="EC" id="6.1.1.9"/>
    </reaction>
</comment>
<sequence>MLQLFGAERSIHITRRLRNVPLGCCTRTCSGGPTRRKPLDSAYKPALVEAAHREAVSRSVTCGGGSKRFSMLLPPPNVTGELHLGHALTCAIQDVMMRWKRKQGYEGVWIPGMDHAGIATQVVVEKRLRKERGVGRHDLGRERFLEEIWKWKEEKGRSIEGDLRGLGSSMDWEREYFTMDEQQSRAVREAFVRLFEAGLIYRDKALVNWSCSLESAISDIEVENVEIDGPTPVEVPGYNRKITFGEMVDVAYKVQGSSQEIIISTTRPETLLGDVAVAVNPNDGRYEHLRGMTSMLWHPIRKEEIPLVFDESVDAEFGTGAVKITPAHDRYDFELAKRHRLPLVEVIDCKGRILDGFGHFTDLPRYEARAKMMDYLANVSLLRGVKPHSMVLPVCSRSKDVIEFLLRPQWFVRCQAMANRAVEAVKSGQLQIIPDHFEKEWFRWLENCHDWCISRQLWWGHQIPAFEIKANGKTSWIAATSLDEARKKAKSSLKSETFEITQDPDVLDTWFSSSLLPFSTLGWPTNQSSFYPLDLMETGHDILFFWVARMVMLGQQLTNQLPFPKILLHGIVCDESGRKMSKSLGNVIKPDQVIRGITLDDLNREAQLSHAQGVLSASELKKSLAGQRRMFPKGIPECGTDALRFTLCSANVKNHFINFNVQECHTNKLFFNKIWQATRYTAGCVEKFGAGGEGELRVEERDRLTEMDRWIVSRLGNTIEAFEQALESYNFHLATAAWKTFFYSNFCDVYLETTKVHMNPESASKAAHHCQILQHCLSLGLHYLEVFTPFLVAELRPHLPAPNPAFFDPSAWIDAQLESEVDQLLEICQSVRTAKAESARPPIVRKHDPRLHLLSKSDQLTELLRWQQADNVVGQLTLCNGVVLHESEDRFKEQRFTVSSAASHVCSFGIVTNLERDEERVVASGQASGNSKKLVKLESELDRLLAAVGNEGYRKSASEAVQKKHSERIKQLQLQIQDMRKIVI</sequence>
<dbReference type="GO" id="GO:0006412">
    <property type="term" value="P:translation"/>
    <property type="evidence" value="ECO:0007669"/>
    <property type="project" value="UniProtKB-KW"/>
</dbReference>
<dbReference type="SUPFAM" id="SSF50677">
    <property type="entry name" value="ValRS/IleRS/LeuRS editing domain"/>
    <property type="match status" value="1"/>
</dbReference>
<comment type="caution">
    <text evidence="15">The sequence shown here is derived from an EMBL/GenBank/DDBJ whole genome shotgun (WGS) entry which is preliminary data.</text>
</comment>
<evidence type="ECO:0000256" key="1">
    <source>
        <dbReference type="ARBA" id="ARBA00004496"/>
    </source>
</evidence>
<dbReference type="InterPro" id="IPR013155">
    <property type="entry name" value="M/V/L/I-tRNA-synth_anticd-bd"/>
</dbReference>
<evidence type="ECO:0000256" key="7">
    <source>
        <dbReference type="ARBA" id="ARBA00022840"/>
    </source>
</evidence>
<gene>
    <name evidence="15" type="ORF">pipiens_011359</name>
</gene>
<evidence type="ECO:0000256" key="12">
    <source>
        <dbReference type="RuleBase" id="RU363035"/>
    </source>
</evidence>
<evidence type="ECO:0000256" key="2">
    <source>
        <dbReference type="ARBA" id="ARBA00005594"/>
    </source>
</evidence>
<dbReference type="SUPFAM" id="SSF47323">
    <property type="entry name" value="Anticodon-binding domain of a subclass of class I aminoacyl-tRNA synthetases"/>
    <property type="match status" value="1"/>
</dbReference>
<dbReference type="Proteomes" id="UP001562425">
    <property type="component" value="Unassembled WGS sequence"/>
</dbReference>
<organism evidence="15 16">
    <name type="scientific">Culex pipiens pipiens</name>
    <name type="common">Northern house mosquito</name>
    <dbReference type="NCBI Taxonomy" id="38569"/>
    <lineage>
        <taxon>Eukaryota</taxon>
        <taxon>Metazoa</taxon>
        <taxon>Ecdysozoa</taxon>
        <taxon>Arthropoda</taxon>
        <taxon>Hexapoda</taxon>
        <taxon>Insecta</taxon>
        <taxon>Pterygota</taxon>
        <taxon>Neoptera</taxon>
        <taxon>Endopterygota</taxon>
        <taxon>Diptera</taxon>
        <taxon>Nematocera</taxon>
        <taxon>Culicoidea</taxon>
        <taxon>Culicidae</taxon>
        <taxon>Culicinae</taxon>
        <taxon>Culicini</taxon>
        <taxon>Culex</taxon>
        <taxon>Culex</taxon>
    </lineage>
</organism>